<sequence>MIFWDEIEQRALAARRQMVRSGELLSEDEFREQLNVSAGHFARMVARGSVFTIEVDCVDYYPSLLSAPNIDLKRLHAVCRILSPAPPSCRLGYLSSRHANIGGTSPIEALRDESQYRLLRRMAHAYAAEWSRTSVTIYVGRHQNEPSDTEPTLTAIDEVDPRVNIWKRTVGALQSGGYIHPCGPYPRAPVATVFIARHPAGQARATSEARIDVSVVDGIARAVIAIHEGPTYELDSIQVANEESIVDVVLRFAVAARKSESKSR</sequence>
<evidence type="ECO:0000313" key="2">
    <source>
        <dbReference type="Proteomes" id="UP000595610"/>
    </source>
</evidence>
<organism evidence="1 2">
    <name type="scientific">Paraburkholderia ginsengisoli</name>
    <dbReference type="NCBI Taxonomy" id="311231"/>
    <lineage>
        <taxon>Bacteria</taxon>
        <taxon>Pseudomonadati</taxon>
        <taxon>Pseudomonadota</taxon>
        <taxon>Betaproteobacteria</taxon>
        <taxon>Burkholderiales</taxon>
        <taxon>Burkholderiaceae</taxon>
        <taxon>Paraburkholderia</taxon>
    </lineage>
</organism>
<dbReference type="Proteomes" id="UP000595610">
    <property type="component" value="Chromosome 1"/>
</dbReference>
<dbReference type="AlphaFoldDB" id="A0A7T4N0S3"/>
<accession>A0A7T4N0S3</accession>
<dbReference type="RefSeq" id="WP_052400490.1">
    <property type="nucleotide sequence ID" value="NZ_CP066075.1"/>
</dbReference>
<keyword evidence="2" id="KW-1185">Reference proteome</keyword>
<name>A0A7T4N0S3_9BURK</name>
<dbReference type="EMBL" id="CP066075">
    <property type="protein sequence ID" value="QQC63126.1"/>
    <property type="molecule type" value="Genomic_DNA"/>
</dbReference>
<protein>
    <submittedName>
        <fullName evidence="1">Uncharacterized protein</fullName>
    </submittedName>
</protein>
<evidence type="ECO:0000313" key="1">
    <source>
        <dbReference type="EMBL" id="QQC63126.1"/>
    </source>
</evidence>
<gene>
    <name evidence="1" type="ORF">I6I06_12495</name>
</gene>
<proteinExistence type="predicted"/>
<reference evidence="1 2" key="1">
    <citation type="submission" date="2020-12" db="EMBL/GenBank/DDBJ databases">
        <title>FDA dAtabase for Regulatory Grade micrObial Sequences (FDA-ARGOS): Supporting development and validation of Infectious Disease Dx tests.</title>
        <authorList>
            <person name="Nelson B."/>
            <person name="Plummer A."/>
            <person name="Tallon L."/>
            <person name="Sadzewicz L."/>
            <person name="Zhao X."/>
            <person name="Boylan J."/>
            <person name="Ott S."/>
            <person name="Bowen H."/>
            <person name="Vavikolanu K."/>
            <person name="Mehta A."/>
            <person name="Aluvathingal J."/>
            <person name="Nadendla S."/>
            <person name="Myers T."/>
            <person name="Yan Y."/>
            <person name="Sichtig H."/>
        </authorList>
    </citation>
    <scope>NUCLEOTIDE SEQUENCE [LARGE SCALE GENOMIC DNA]</scope>
    <source>
        <strain evidence="1 2">FDAARGOS_1049</strain>
    </source>
</reference>
<dbReference type="KEGG" id="pgis:I6I06_12495"/>